<feature type="active site" description="Proton acceptor" evidence="1">
    <location>
        <position position="30"/>
    </location>
</feature>
<dbReference type="PIRSF" id="PIRSF016487">
    <property type="entry name" value="CYTH_UCP016487"/>
    <property type="match status" value="1"/>
</dbReference>
<gene>
    <name evidence="3" type="ORF">HT585_13670</name>
</gene>
<evidence type="ECO:0000313" key="4">
    <source>
        <dbReference type="Proteomes" id="UP000520198"/>
    </source>
</evidence>
<dbReference type="PANTHER" id="PTHR40114:SF1">
    <property type="entry name" value="SLR0698 PROTEIN"/>
    <property type="match status" value="1"/>
</dbReference>
<feature type="domain" description="CYTH" evidence="2">
    <location>
        <begin position="2"/>
        <end position="149"/>
    </location>
</feature>
<dbReference type="Gene3D" id="2.40.320.10">
    <property type="entry name" value="Hypothetical Protein Pfu-838710-001"/>
    <property type="match status" value="1"/>
</dbReference>
<accession>A0A7Y6Q6S9</accession>
<dbReference type="PANTHER" id="PTHR40114">
    <property type="entry name" value="SLR0698 PROTEIN"/>
    <property type="match status" value="1"/>
</dbReference>
<dbReference type="AlphaFoldDB" id="A0A7Y6Q6S9"/>
<proteinExistence type="predicted"/>
<dbReference type="RefSeq" id="WP_176353461.1">
    <property type="nucleotide sequence ID" value="NZ_JABWDU010000003.1"/>
</dbReference>
<evidence type="ECO:0000256" key="1">
    <source>
        <dbReference type="PIRSR" id="PIRSR016487-1"/>
    </source>
</evidence>
<dbReference type="InterPro" id="IPR012042">
    <property type="entry name" value="NeuTTM/CthTTM-like"/>
</dbReference>
<dbReference type="Proteomes" id="UP000520198">
    <property type="component" value="Unassembled WGS sequence"/>
</dbReference>
<evidence type="ECO:0000313" key="3">
    <source>
        <dbReference type="EMBL" id="NVD39910.1"/>
    </source>
</evidence>
<dbReference type="SMART" id="SM01118">
    <property type="entry name" value="CYTH"/>
    <property type="match status" value="1"/>
</dbReference>
<keyword evidence="4" id="KW-1185">Reference proteome</keyword>
<dbReference type="InterPro" id="IPR033469">
    <property type="entry name" value="CYTH-like_dom_sf"/>
</dbReference>
<sequence>MSAEIERKFLVFDDRWRQRACEGSVLRQAYLVATKDRIVRVRTIDSRSAKLTVKIRSSRARREEFEYDIPYADAKEMFQYAQGAIEKTRFKVEHQGHIWEVDVYAGQHRGLVIAEVELKDQADNPVLPDWLGPEVTGNSHFSNRLLAGRRTDVGVAVAADKHRSLGLLAQKRSK</sequence>
<dbReference type="SUPFAM" id="SSF55154">
    <property type="entry name" value="CYTH-like phosphatases"/>
    <property type="match status" value="1"/>
</dbReference>
<dbReference type="InterPro" id="IPR023577">
    <property type="entry name" value="CYTH_domain"/>
</dbReference>
<dbReference type="CDD" id="cd07891">
    <property type="entry name" value="CYTH-like_CthTTM-like_1"/>
    <property type="match status" value="1"/>
</dbReference>
<dbReference type="Pfam" id="PF01928">
    <property type="entry name" value="CYTH"/>
    <property type="match status" value="1"/>
</dbReference>
<name>A0A7Y6Q6S9_9HYPH</name>
<reference evidence="3 4" key="1">
    <citation type="submission" date="2020-06" db="EMBL/GenBank/DDBJ databases">
        <authorList>
            <person name="Grouzdev D.S."/>
        </authorList>
    </citation>
    <scope>NUCLEOTIDE SEQUENCE [LARGE SCALE GENOMIC DNA]</scope>
    <source>
        <strain evidence="3 4">HO-A22</strain>
    </source>
</reference>
<protein>
    <submittedName>
        <fullName evidence="3">CYTH domain-containing protein</fullName>
    </submittedName>
</protein>
<organism evidence="3 4">
    <name type="scientific">Ensifer oleiphilus</name>
    <dbReference type="NCBI Taxonomy" id="2742698"/>
    <lineage>
        <taxon>Bacteria</taxon>
        <taxon>Pseudomonadati</taxon>
        <taxon>Pseudomonadota</taxon>
        <taxon>Alphaproteobacteria</taxon>
        <taxon>Hyphomicrobiales</taxon>
        <taxon>Rhizobiaceae</taxon>
        <taxon>Sinorhizobium/Ensifer group</taxon>
        <taxon>Ensifer</taxon>
    </lineage>
</organism>
<evidence type="ECO:0000259" key="2">
    <source>
        <dbReference type="SMART" id="SM01118"/>
    </source>
</evidence>
<dbReference type="EMBL" id="JABWDU010000003">
    <property type="protein sequence ID" value="NVD39910.1"/>
    <property type="molecule type" value="Genomic_DNA"/>
</dbReference>
<comment type="caution">
    <text evidence="3">The sequence shown here is derived from an EMBL/GenBank/DDBJ whole genome shotgun (WGS) entry which is preliminary data.</text>
</comment>